<evidence type="ECO:0000259" key="6">
    <source>
        <dbReference type="Pfam" id="PF00345"/>
    </source>
</evidence>
<keyword evidence="3" id="KW-0732">Signal</keyword>
<proteinExistence type="inferred from homology"/>
<feature type="domain" description="Pili assembly chaperone N-terminal" evidence="6">
    <location>
        <begin position="3"/>
        <end position="122"/>
    </location>
</feature>
<dbReference type="EMBL" id="JAELYA010000007">
    <property type="protein sequence ID" value="MBO3277025.1"/>
    <property type="molecule type" value="Genomic_DNA"/>
</dbReference>
<dbReference type="InterPro" id="IPR001829">
    <property type="entry name" value="Pili_assmbl_chaperone_bac"/>
</dbReference>
<organism evidence="8 9">
    <name type="scientific">Pseudomonas schmalbachii</name>
    <dbReference type="NCBI Taxonomy" id="2816993"/>
    <lineage>
        <taxon>Bacteria</taxon>
        <taxon>Pseudomonadati</taxon>
        <taxon>Pseudomonadota</taxon>
        <taxon>Gammaproteobacteria</taxon>
        <taxon>Pseudomonadales</taxon>
        <taxon>Pseudomonadaceae</taxon>
        <taxon>Pseudomonas</taxon>
    </lineage>
</organism>
<keyword evidence="5" id="KW-0143">Chaperone</keyword>
<dbReference type="SUPFAM" id="SSF49354">
    <property type="entry name" value="PapD-like"/>
    <property type="match status" value="1"/>
</dbReference>
<evidence type="ECO:0000256" key="5">
    <source>
        <dbReference type="ARBA" id="ARBA00023186"/>
    </source>
</evidence>
<dbReference type="InterPro" id="IPR008962">
    <property type="entry name" value="PapD-like_sf"/>
</dbReference>
<dbReference type="InterPro" id="IPR013783">
    <property type="entry name" value="Ig-like_fold"/>
</dbReference>
<dbReference type="Proteomes" id="UP000669060">
    <property type="component" value="Unassembled WGS sequence"/>
</dbReference>
<accession>A0ABS3TTP0</accession>
<keyword evidence="4" id="KW-0574">Periplasm</keyword>
<dbReference type="InterPro" id="IPR050643">
    <property type="entry name" value="Periplasmic_pilus_chap"/>
</dbReference>
<dbReference type="InterPro" id="IPR016147">
    <property type="entry name" value="Pili_assmbl_chaperone_N"/>
</dbReference>
<dbReference type="Gene3D" id="2.60.40.10">
    <property type="entry name" value="Immunoglobulins"/>
    <property type="match status" value="2"/>
</dbReference>
<dbReference type="Pfam" id="PF02753">
    <property type="entry name" value="PapD_C"/>
    <property type="match status" value="1"/>
</dbReference>
<reference evidence="8 9" key="1">
    <citation type="submission" date="2020-12" db="EMBL/GenBank/DDBJ databases">
        <title>Pseudomonas schmalbachii sp. nov. isolated from millipede gut.</title>
        <authorList>
            <person name="Shelomi M."/>
        </authorList>
    </citation>
    <scope>NUCLEOTIDE SEQUENCE [LARGE SCALE GENOMIC DNA]</scope>
    <source>
        <strain evidence="8 9">Milli4</strain>
    </source>
</reference>
<name>A0ABS3TTP0_9PSED</name>
<feature type="domain" description="Pili assembly chaperone C-terminal" evidence="7">
    <location>
        <begin position="148"/>
        <end position="213"/>
    </location>
</feature>
<dbReference type="InterPro" id="IPR016148">
    <property type="entry name" value="Pili_assmbl_chaperone_C"/>
</dbReference>
<dbReference type="InterPro" id="IPR036316">
    <property type="entry name" value="Pili_assmbl_chap_C_dom_sf"/>
</dbReference>
<comment type="caution">
    <text evidence="8">The sequence shown here is derived from an EMBL/GenBank/DDBJ whole genome shotgun (WGS) entry which is preliminary data.</text>
</comment>
<evidence type="ECO:0000256" key="2">
    <source>
        <dbReference type="ARBA" id="ARBA00007399"/>
    </source>
</evidence>
<protein>
    <submittedName>
        <fullName evidence="8">Molecular chaperone</fullName>
    </submittedName>
</protein>
<dbReference type="Pfam" id="PF00345">
    <property type="entry name" value="PapD_N"/>
    <property type="match status" value="1"/>
</dbReference>
<dbReference type="PANTHER" id="PTHR30251">
    <property type="entry name" value="PILUS ASSEMBLY CHAPERONE"/>
    <property type="match status" value="1"/>
</dbReference>
<evidence type="ECO:0000256" key="1">
    <source>
        <dbReference type="ARBA" id="ARBA00004418"/>
    </source>
</evidence>
<evidence type="ECO:0000256" key="4">
    <source>
        <dbReference type="ARBA" id="ARBA00022764"/>
    </source>
</evidence>
<evidence type="ECO:0000313" key="8">
    <source>
        <dbReference type="EMBL" id="MBO3277025.1"/>
    </source>
</evidence>
<comment type="similarity">
    <text evidence="2">Belongs to the periplasmic pilus chaperone family.</text>
</comment>
<evidence type="ECO:0000259" key="7">
    <source>
        <dbReference type="Pfam" id="PF02753"/>
    </source>
</evidence>
<evidence type="ECO:0000313" key="9">
    <source>
        <dbReference type="Proteomes" id="UP000669060"/>
    </source>
</evidence>
<dbReference type="PRINTS" id="PR00969">
    <property type="entry name" value="CHAPERONPILI"/>
</dbReference>
<sequence length="222" mass="24596">MVTVGTRVIYPGDAAEKTMQLTNQDPFPNVVQVWADVNSPNSTPDDADAPFLITPPVFRMEPRSGQSVRIRYVGEGLPQDRESVFYLNFQQIPPRSEAHKSQNQLLVMLRNRLKLFYRPSGIAGTPEKVPEQLRFNLDRTGDGWQVMVDNPSGYYASFSGGTLLAGGREVPLKNGMVAPKSRIGLWHIAKNAALPKGQATIRCSLINDHGARIEITQPIMVP</sequence>
<dbReference type="PANTHER" id="PTHR30251:SF2">
    <property type="entry name" value="FIMBRIAL CHAPERONE YADV-RELATED"/>
    <property type="match status" value="1"/>
</dbReference>
<comment type="subcellular location">
    <subcellularLocation>
        <location evidence="1">Periplasm</location>
    </subcellularLocation>
</comment>
<gene>
    <name evidence="8" type="ORF">JFY56_17525</name>
</gene>
<keyword evidence="9" id="KW-1185">Reference proteome</keyword>
<dbReference type="SUPFAM" id="SSF49584">
    <property type="entry name" value="Periplasmic chaperone C-domain"/>
    <property type="match status" value="1"/>
</dbReference>
<evidence type="ECO:0000256" key="3">
    <source>
        <dbReference type="ARBA" id="ARBA00022729"/>
    </source>
</evidence>